<evidence type="ECO:0000313" key="2">
    <source>
        <dbReference type="Proteomes" id="UP000253099"/>
    </source>
</evidence>
<gene>
    <name evidence="1" type="ORF">ALNOE001_22000</name>
</gene>
<sequence>MDNYYFKSNQIQEIENLELKNKLDEVGGSIGVKIDYKGNKRVVDKFFKEKEEIKKK</sequence>
<evidence type="ECO:0000313" key="1">
    <source>
        <dbReference type="EMBL" id="RBQ22442.1"/>
    </source>
</evidence>
<proteinExistence type="predicted"/>
<protein>
    <submittedName>
        <fullName evidence="1">Uncharacterized protein</fullName>
    </submittedName>
</protein>
<dbReference type="EMBL" id="NIZT01000070">
    <property type="protein sequence ID" value="RBQ22442.1"/>
    <property type="molecule type" value="Genomic_DNA"/>
</dbReference>
<dbReference type="Proteomes" id="UP000253099">
    <property type="component" value="Unassembled WGS sequence"/>
</dbReference>
<keyword evidence="2" id="KW-1185">Reference proteome</keyword>
<organism evidence="1 2">
    <name type="scientific">Candidatus Methanobinarius endosymbioticus</name>
    <dbReference type="NCBI Taxonomy" id="2006182"/>
    <lineage>
        <taxon>Archaea</taxon>
        <taxon>Methanobacteriati</taxon>
        <taxon>Methanobacteriota</taxon>
        <taxon>Methanomada group</taxon>
        <taxon>Methanobacteria</taxon>
        <taxon>Methanobacteriales</taxon>
        <taxon>Methanobacteriaceae</taxon>
        <taxon>Candidatus Methanobinarius</taxon>
    </lineage>
</organism>
<reference evidence="1 2" key="1">
    <citation type="submission" date="2018-06" db="EMBL/GenBank/DDBJ databases">
        <title>Genomic insight into two independent archaeal endosymbiosis events.</title>
        <authorList>
            <person name="Lind A.E."/>
            <person name="Lewis W.H."/>
            <person name="Spang A."/>
            <person name="Guy L."/>
            <person name="Embley M.T."/>
            <person name="Ettema T.J.G."/>
        </authorList>
    </citation>
    <scope>NUCLEOTIDE SEQUENCE [LARGE SCALE GENOMIC DNA]</scope>
    <source>
        <strain evidence="1">NOE</strain>
    </source>
</reference>
<comment type="caution">
    <text evidence="1">The sequence shown here is derived from an EMBL/GenBank/DDBJ whole genome shotgun (WGS) entry which is preliminary data.</text>
</comment>
<accession>A0A366MAB3</accession>
<name>A0A366MAB3_9EURY</name>
<dbReference type="AlphaFoldDB" id="A0A366MAB3"/>